<evidence type="ECO:0000256" key="1">
    <source>
        <dbReference type="SAM" id="MobiDB-lite"/>
    </source>
</evidence>
<gene>
    <name evidence="2" type="ORF">OKIOD_LOCUS5428</name>
</gene>
<evidence type="ECO:0000313" key="2">
    <source>
        <dbReference type="EMBL" id="CAG5094793.1"/>
    </source>
</evidence>
<feature type="compositionally biased region" description="Basic and acidic residues" evidence="1">
    <location>
        <begin position="54"/>
        <end position="83"/>
    </location>
</feature>
<evidence type="ECO:0000313" key="3">
    <source>
        <dbReference type="Proteomes" id="UP001158576"/>
    </source>
</evidence>
<accession>A0ABN7SF81</accession>
<dbReference type="EMBL" id="OU015569">
    <property type="protein sequence ID" value="CAG5094793.1"/>
    <property type="molecule type" value="Genomic_DNA"/>
</dbReference>
<protein>
    <submittedName>
        <fullName evidence="2">Oidioi.mRNA.OKI2018_I69.XSR.g13870.t1.cds</fullName>
    </submittedName>
</protein>
<keyword evidence="3" id="KW-1185">Reference proteome</keyword>
<name>A0ABN7SF81_OIKDI</name>
<feature type="region of interest" description="Disordered" evidence="1">
    <location>
        <begin position="1"/>
        <end position="83"/>
    </location>
</feature>
<proteinExistence type="predicted"/>
<feature type="compositionally biased region" description="Basic and acidic residues" evidence="1">
    <location>
        <begin position="1"/>
        <end position="24"/>
    </location>
</feature>
<dbReference type="Proteomes" id="UP001158576">
    <property type="component" value="Chromosome XSR"/>
</dbReference>
<sequence length="83" mass="9653">MDEEASHHEINSNRSQENQHHESQLSKSSFETLNLSQLVRDSTEHYIPPGLSHPPRDDTFDDLKRNESKLAERTEEGRTSEHE</sequence>
<reference evidence="2 3" key="1">
    <citation type="submission" date="2021-04" db="EMBL/GenBank/DDBJ databases">
        <authorList>
            <person name="Bliznina A."/>
        </authorList>
    </citation>
    <scope>NUCLEOTIDE SEQUENCE [LARGE SCALE GENOMIC DNA]</scope>
</reference>
<organism evidence="2 3">
    <name type="scientific">Oikopleura dioica</name>
    <name type="common">Tunicate</name>
    <dbReference type="NCBI Taxonomy" id="34765"/>
    <lineage>
        <taxon>Eukaryota</taxon>
        <taxon>Metazoa</taxon>
        <taxon>Chordata</taxon>
        <taxon>Tunicata</taxon>
        <taxon>Appendicularia</taxon>
        <taxon>Copelata</taxon>
        <taxon>Oikopleuridae</taxon>
        <taxon>Oikopleura</taxon>
    </lineage>
</organism>
<feature type="compositionally biased region" description="Polar residues" evidence="1">
    <location>
        <begin position="25"/>
        <end position="40"/>
    </location>
</feature>